<dbReference type="Proteomes" id="UP000320244">
    <property type="component" value="Unassembled WGS sequence"/>
</dbReference>
<evidence type="ECO:0000256" key="3">
    <source>
        <dbReference type="ARBA" id="ARBA00012662"/>
    </source>
</evidence>
<keyword evidence="5" id="KW-0378">Hydrolase</keyword>
<evidence type="ECO:0000256" key="4">
    <source>
        <dbReference type="ARBA" id="ARBA00022729"/>
    </source>
</evidence>
<evidence type="ECO:0000256" key="2">
    <source>
        <dbReference type="ARBA" id="ARBA00007951"/>
    </source>
</evidence>
<gene>
    <name evidence="8" type="ORF">FGL98_18690</name>
</gene>
<proteinExistence type="inferred from homology"/>
<reference evidence="8 9" key="2">
    <citation type="submission" date="2019-08" db="EMBL/GenBank/DDBJ databases">
        <title>Jejuicoccus antrihumi gen. nov., sp. nov., a new member of the family Dermacoccaceae isolated from a cave.</title>
        <authorList>
            <person name="Schumann P."/>
            <person name="Kim I.S."/>
        </authorList>
    </citation>
    <scope>NUCLEOTIDE SEQUENCE [LARGE SCALE GENOMIC DNA]</scope>
    <source>
        <strain evidence="8 9">C5-26</strain>
    </source>
</reference>
<dbReference type="EMBL" id="VCQV01000031">
    <property type="protein sequence ID" value="TWP34130.1"/>
    <property type="molecule type" value="Genomic_DNA"/>
</dbReference>
<dbReference type="RefSeq" id="WP_146319281.1">
    <property type="nucleotide sequence ID" value="NZ_VCQV01000031.1"/>
</dbReference>
<dbReference type="InterPro" id="IPR016286">
    <property type="entry name" value="FUC_metazoa-typ"/>
</dbReference>
<evidence type="ECO:0000256" key="5">
    <source>
        <dbReference type="ARBA" id="ARBA00022801"/>
    </source>
</evidence>
<dbReference type="OrthoDB" id="5526311at2"/>
<name>A0A563DV47_9MICO</name>
<evidence type="ECO:0000256" key="6">
    <source>
        <dbReference type="ARBA" id="ARBA00023295"/>
    </source>
</evidence>
<sequence>MDDPSERPFATIAPASAQVWESLNRPTPAWHPRAKLGIFIHWGAYSVPAWAQPGGAHGTLQGVDKFTHCPYAEWYGNTMRIPGSPTALHHQEVYGDAPYDAFLDQWTVDQFDPAAWLELFAQAGADVVIPTTKHHDGVALWDAPGTGTRNTVHRGPRRDLIGEIATATRAAGLRFGVYYSGGLDWSIFPPEGADFPESEFRPNDNAYNMYALAHLRDLVERFEPDVLWNDINWPDAGKRTGPGSLHEFLTDYYRRNPDGVINDRWGQTHCDFRTSEYEARGESESVANWEHCRGIGLSFGYNQIEGADQYLNGRALARLLGDIVSRNGRLLLNIGPTAEGAIPQLQQEALRGLGRWMQVAKELLVDGGSATQHQVEPSDDPWVRWLRTPRHLIALVDHLGTTPLAVPHMGFDLGRAAVRPPVIGPAATAAVRDGALEVTMLEHGDGPAIITIPVA</sequence>
<dbReference type="EC" id="3.2.1.51" evidence="3"/>
<dbReference type="PANTHER" id="PTHR10030">
    <property type="entry name" value="ALPHA-L-FUCOSIDASE"/>
    <property type="match status" value="1"/>
</dbReference>
<dbReference type="GO" id="GO:0004560">
    <property type="term" value="F:alpha-L-fucosidase activity"/>
    <property type="evidence" value="ECO:0007669"/>
    <property type="project" value="InterPro"/>
</dbReference>
<dbReference type="GO" id="GO:0005764">
    <property type="term" value="C:lysosome"/>
    <property type="evidence" value="ECO:0007669"/>
    <property type="project" value="TreeGrafter"/>
</dbReference>
<protein>
    <recommendedName>
        <fullName evidence="3">alpha-L-fucosidase</fullName>
        <ecNumber evidence="3">3.2.1.51</ecNumber>
    </recommendedName>
</protein>
<comment type="caution">
    <text evidence="8">The sequence shown here is derived from an EMBL/GenBank/DDBJ whole genome shotgun (WGS) entry which is preliminary data.</text>
</comment>
<comment type="similarity">
    <text evidence="2">Belongs to the glycosyl hydrolase 29 family.</text>
</comment>
<dbReference type="PANTHER" id="PTHR10030:SF37">
    <property type="entry name" value="ALPHA-L-FUCOSIDASE-RELATED"/>
    <property type="match status" value="1"/>
</dbReference>
<dbReference type="SUPFAM" id="SSF51445">
    <property type="entry name" value="(Trans)glycosidases"/>
    <property type="match status" value="1"/>
</dbReference>
<dbReference type="InterPro" id="IPR000933">
    <property type="entry name" value="Glyco_hydro_29"/>
</dbReference>
<evidence type="ECO:0000256" key="1">
    <source>
        <dbReference type="ARBA" id="ARBA00004071"/>
    </source>
</evidence>
<dbReference type="Pfam" id="PF01120">
    <property type="entry name" value="Alpha_L_fucos"/>
    <property type="match status" value="1"/>
</dbReference>
<keyword evidence="4" id="KW-0732">Signal</keyword>
<dbReference type="Gene3D" id="3.20.20.80">
    <property type="entry name" value="Glycosidases"/>
    <property type="match status" value="1"/>
</dbReference>
<organism evidence="8 9">
    <name type="scientific">Leekyejoonella antrihumi</name>
    <dbReference type="NCBI Taxonomy" id="1660198"/>
    <lineage>
        <taxon>Bacteria</taxon>
        <taxon>Bacillati</taxon>
        <taxon>Actinomycetota</taxon>
        <taxon>Actinomycetes</taxon>
        <taxon>Micrococcales</taxon>
        <taxon>Dermacoccaceae</taxon>
        <taxon>Leekyejoonella</taxon>
    </lineage>
</organism>
<keyword evidence="9" id="KW-1185">Reference proteome</keyword>
<reference evidence="8 9" key="1">
    <citation type="submission" date="2019-05" db="EMBL/GenBank/DDBJ databases">
        <authorList>
            <person name="Lee S.D."/>
        </authorList>
    </citation>
    <scope>NUCLEOTIDE SEQUENCE [LARGE SCALE GENOMIC DNA]</scope>
    <source>
        <strain evidence="8 9">C5-26</strain>
    </source>
</reference>
<accession>A0A563DV47</accession>
<dbReference type="SMART" id="SM00812">
    <property type="entry name" value="Alpha_L_fucos"/>
    <property type="match status" value="1"/>
</dbReference>
<evidence type="ECO:0000313" key="8">
    <source>
        <dbReference type="EMBL" id="TWP34130.1"/>
    </source>
</evidence>
<feature type="domain" description="Glycoside hydrolase family 29 N-terminal" evidence="7">
    <location>
        <begin position="18"/>
        <end position="361"/>
    </location>
</feature>
<evidence type="ECO:0000259" key="7">
    <source>
        <dbReference type="Pfam" id="PF01120"/>
    </source>
</evidence>
<keyword evidence="6" id="KW-0326">Glycosidase</keyword>
<evidence type="ECO:0000313" key="9">
    <source>
        <dbReference type="Proteomes" id="UP000320244"/>
    </source>
</evidence>
<dbReference type="InterPro" id="IPR017853">
    <property type="entry name" value="GH"/>
</dbReference>
<comment type="function">
    <text evidence="1">Alpha-L-fucosidase is responsible for hydrolyzing the alpha-1,6-linked fucose joined to the reducing-end N-acetylglucosamine of the carbohydrate moieties of glycoproteins.</text>
</comment>
<dbReference type="GO" id="GO:0006004">
    <property type="term" value="P:fucose metabolic process"/>
    <property type="evidence" value="ECO:0007669"/>
    <property type="project" value="InterPro"/>
</dbReference>
<dbReference type="AlphaFoldDB" id="A0A563DV47"/>
<dbReference type="GO" id="GO:0016139">
    <property type="term" value="P:glycoside catabolic process"/>
    <property type="evidence" value="ECO:0007669"/>
    <property type="project" value="TreeGrafter"/>
</dbReference>
<dbReference type="InterPro" id="IPR057739">
    <property type="entry name" value="Glyco_hydro_29_N"/>
</dbReference>
<dbReference type="PRINTS" id="PR00741">
    <property type="entry name" value="GLHYDRLASE29"/>
</dbReference>